<sequence length="308" mass="34146">MKGSKAVVTLAQKCKNILSSNWQGQLNTIKADAKGSKEEIHSSTVKYMFLKDKPFIWVPEDDFHNVNAMIDERGSFSVTTQFPGPLGSILKSMKKLPARVALTGDVIALKEKRARLADEMIRESMLVEHNTISNSSYAVSGVLSSSNLGFTSRSERLLELLDGEVQYTVYKLDLRSCAFIDINGGTHDVDLEYIAAAKADPLAPFTAALIDGINQSEMRRKALMLFCFTHFNANVRDAFLLSVDRTGFDIVGKVPRSAVNDGGSVTYEWKQFRVPLKQEARDIETFCQQLVVLEDETLKSLSSYSGLG</sequence>
<dbReference type="EnsemblPlants" id="Kaladp0100s0063.2.v1.1">
    <property type="protein sequence ID" value="Kaladp0100s0063.2.v1.1"/>
    <property type="gene ID" value="Kaladp0100s0063.v1.1"/>
</dbReference>
<dbReference type="EnsemblPlants" id="Kaladp0100s0063.1.v1.1">
    <property type="protein sequence ID" value="Kaladp0100s0063.1.v1.1"/>
    <property type="gene ID" value="Kaladp0100s0063.v1.1"/>
</dbReference>
<dbReference type="Gene3D" id="2.30.110.10">
    <property type="entry name" value="Electron Transport, Fmn-binding Protein, Chain A"/>
    <property type="match status" value="1"/>
</dbReference>
<dbReference type="Gramene" id="Kaladp0100s0063.3.v1.1">
    <property type="protein sequence ID" value="Kaladp0100s0063.3.v1.1"/>
    <property type="gene ID" value="Kaladp0100s0063.v1.1"/>
</dbReference>
<accession>A0A7N0V464</accession>
<evidence type="ECO:0000313" key="1">
    <source>
        <dbReference type="EnsemblPlants" id="Kaladp0100s0063.1.v1.1"/>
    </source>
</evidence>
<evidence type="ECO:0000313" key="2">
    <source>
        <dbReference type="Proteomes" id="UP000594263"/>
    </source>
</evidence>
<dbReference type="PANTHER" id="PTHR37375:SF1">
    <property type="entry name" value="DUF2470 DOMAIN-CONTAINING PROTEIN"/>
    <property type="match status" value="1"/>
</dbReference>
<organism evidence="1 2">
    <name type="scientific">Kalanchoe fedtschenkoi</name>
    <name type="common">Lavender scallops</name>
    <name type="synonym">South American air plant</name>
    <dbReference type="NCBI Taxonomy" id="63787"/>
    <lineage>
        <taxon>Eukaryota</taxon>
        <taxon>Viridiplantae</taxon>
        <taxon>Streptophyta</taxon>
        <taxon>Embryophyta</taxon>
        <taxon>Tracheophyta</taxon>
        <taxon>Spermatophyta</taxon>
        <taxon>Magnoliopsida</taxon>
        <taxon>eudicotyledons</taxon>
        <taxon>Gunneridae</taxon>
        <taxon>Pentapetalae</taxon>
        <taxon>Saxifragales</taxon>
        <taxon>Crassulaceae</taxon>
        <taxon>Kalanchoe</taxon>
    </lineage>
</organism>
<keyword evidence="2" id="KW-1185">Reference proteome</keyword>
<dbReference type="InterPro" id="IPR037119">
    <property type="entry name" value="Haem_oxidase_HugZ-like_sf"/>
</dbReference>
<dbReference type="OMA" id="NWQGSLN"/>
<name>A0A7N0V464_KALFE</name>
<evidence type="ECO:0008006" key="3">
    <source>
        <dbReference type="Google" id="ProtNLM"/>
    </source>
</evidence>
<dbReference type="AlphaFoldDB" id="A0A7N0V464"/>
<proteinExistence type="predicted"/>
<dbReference type="Gramene" id="Kaladp0100s0063.1.v1.1">
    <property type="protein sequence ID" value="Kaladp0100s0063.1.v1.1"/>
    <property type="gene ID" value="Kaladp0100s0063.v1.1"/>
</dbReference>
<dbReference type="Gene3D" id="3.20.180.10">
    <property type="entry name" value="PNP-oxidase-like"/>
    <property type="match status" value="1"/>
</dbReference>
<dbReference type="Gramene" id="Kaladp0100s0063.2.v1.1">
    <property type="protein sequence ID" value="Kaladp0100s0063.2.v1.1"/>
    <property type="gene ID" value="Kaladp0100s0063.v1.1"/>
</dbReference>
<dbReference type="PANTHER" id="PTHR37375">
    <property type="entry name" value="EXPRESSED PROTEIN"/>
    <property type="match status" value="1"/>
</dbReference>
<dbReference type="SUPFAM" id="SSF50475">
    <property type="entry name" value="FMN-binding split barrel"/>
    <property type="match status" value="1"/>
</dbReference>
<dbReference type="Proteomes" id="UP000594263">
    <property type="component" value="Unplaced"/>
</dbReference>
<dbReference type="EnsemblPlants" id="Kaladp0100s0063.3.v1.1">
    <property type="protein sequence ID" value="Kaladp0100s0063.3.v1.1"/>
    <property type="gene ID" value="Kaladp0100s0063.v1.1"/>
</dbReference>
<protein>
    <recommendedName>
        <fullName evidence="3">FMN-binding split barrel</fullName>
    </recommendedName>
</protein>
<dbReference type="InterPro" id="IPR012349">
    <property type="entry name" value="Split_barrel_FMN-bd"/>
</dbReference>
<reference evidence="1" key="1">
    <citation type="submission" date="2021-01" db="UniProtKB">
        <authorList>
            <consortium name="EnsemblPlants"/>
        </authorList>
    </citation>
    <scope>IDENTIFICATION</scope>
</reference>